<dbReference type="InterPro" id="IPR018754">
    <property type="entry name" value="RovC-like_DNA-bd"/>
</dbReference>
<feature type="domain" description="T6SS Transcription factor RovC-like DNA binding" evidence="1">
    <location>
        <begin position="44"/>
        <end position="119"/>
    </location>
</feature>
<keyword evidence="3" id="KW-1185">Reference proteome</keyword>
<dbReference type="EMBL" id="JACIJI010000009">
    <property type="protein sequence ID" value="MBB5720137.1"/>
    <property type="molecule type" value="Genomic_DNA"/>
</dbReference>
<comment type="caution">
    <text evidence="2">The sequence shown here is derived from an EMBL/GenBank/DDBJ whole genome shotgun (WGS) entry which is preliminary data.</text>
</comment>
<dbReference type="Proteomes" id="UP000554342">
    <property type="component" value="Unassembled WGS sequence"/>
</dbReference>
<dbReference type="RefSeq" id="WP_425506380.1">
    <property type="nucleotide sequence ID" value="NZ_BAABIF010000007.1"/>
</dbReference>
<gene>
    <name evidence="2" type="ORF">FHR23_003099</name>
</gene>
<reference evidence="2 3" key="1">
    <citation type="submission" date="2020-08" db="EMBL/GenBank/DDBJ databases">
        <title>Genomic Encyclopedia of Type Strains, Phase IV (KMG-IV): sequencing the most valuable type-strain genomes for metagenomic binning, comparative biology and taxonomic classification.</title>
        <authorList>
            <person name="Goeker M."/>
        </authorList>
    </citation>
    <scope>NUCLEOTIDE SEQUENCE [LARGE SCALE GENOMIC DNA]</scope>
    <source>
        <strain evidence="2 3">DSM 27203</strain>
    </source>
</reference>
<proteinExistence type="predicted"/>
<evidence type="ECO:0000313" key="2">
    <source>
        <dbReference type="EMBL" id="MBB5720137.1"/>
    </source>
</evidence>
<dbReference type="Pfam" id="PF10074">
    <property type="entry name" value="RovC_DNA-bd"/>
    <property type="match status" value="1"/>
</dbReference>
<evidence type="ECO:0000259" key="1">
    <source>
        <dbReference type="Pfam" id="PF10074"/>
    </source>
</evidence>
<organism evidence="2 3">
    <name type="scientific">Stakelama sediminis</name>
    <dbReference type="NCBI Taxonomy" id="463200"/>
    <lineage>
        <taxon>Bacteria</taxon>
        <taxon>Pseudomonadati</taxon>
        <taxon>Pseudomonadota</taxon>
        <taxon>Alphaproteobacteria</taxon>
        <taxon>Sphingomonadales</taxon>
        <taxon>Sphingomonadaceae</taxon>
        <taxon>Stakelama</taxon>
    </lineage>
</organism>
<evidence type="ECO:0000313" key="3">
    <source>
        <dbReference type="Proteomes" id="UP000554342"/>
    </source>
</evidence>
<accession>A0A840Z313</accession>
<name>A0A840Z313_9SPHN</name>
<protein>
    <recommendedName>
        <fullName evidence="1">T6SS Transcription factor RovC-like DNA binding domain-containing protein</fullName>
    </recommendedName>
</protein>
<sequence length="122" mass="13754">MEYRITCLGISGIAKIGEGFRAKSKPESKRVETELTMTETPAFQDLPPLSEHVTDYDEAHFVSYLRLLDAAAEGADWREVVRLVFGFDPADDPDAARAMHAAHLERARWMARSGYRQLIAKD</sequence>
<dbReference type="AlphaFoldDB" id="A0A840Z313"/>